<dbReference type="InterPro" id="IPR001356">
    <property type="entry name" value="HD"/>
</dbReference>
<organism evidence="7 8">
    <name type="scientific">Parathielavia hyrcaniae</name>
    <dbReference type="NCBI Taxonomy" id="113614"/>
    <lineage>
        <taxon>Eukaryota</taxon>
        <taxon>Fungi</taxon>
        <taxon>Dikarya</taxon>
        <taxon>Ascomycota</taxon>
        <taxon>Pezizomycotina</taxon>
        <taxon>Sordariomycetes</taxon>
        <taxon>Sordariomycetidae</taxon>
        <taxon>Sordariales</taxon>
        <taxon>Chaetomiaceae</taxon>
        <taxon>Parathielavia</taxon>
    </lineage>
</organism>
<dbReference type="AlphaFoldDB" id="A0AAN6QC92"/>
<reference evidence="7" key="2">
    <citation type="submission" date="2023-05" db="EMBL/GenBank/DDBJ databases">
        <authorList>
            <consortium name="Lawrence Berkeley National Laboratory"/>
            <person name="Steindorff A."/>
            <person name="Hensen N."/>
            <person name="Bonometti L."/>
            <person name="Westerberg I."/>
            <person name="Brannstrom I.O."/>
            <person name="Guillou S."/>
            <person name="Cros-Aarteil S."/>
            <person name="Calhoun S."/>
            <person name="Haridas S."/>
            <person name="Kuo A."/>
            <person name="Mondo S."/>
            <person name="Pangilinan J."/>
            <person name="Riley R."/>
            <person name="Labutti K."/>
            <person name="Andreopoulos B."/>
            <person name="Lipzen A."/>
            <person name="Chen C."/>
            <person name="Yanf M."/>
            <person name="Daum C."/>
            <person name="Ng V."/>
            <person name="Clum A."/>
            <person name="Ohm R."/>
            <person name="Martin F."/>
            <person name="Silar P."/>
            <person name="Natvig D."/>
            <person name="Lalanne C."/>
            <person name="Gautier V."/>
            <person name="Ament-Velasquez S.L."/>
            <person name="Kruys A."/>
            <person name="Hutchinson M.I."/>
            <person name="Powell A.J."/>
            <person name="Barry K."/>
            <person name="Miller A.N."/>
            <person name="Grigoriev I.V."/>
            <person name="Debuchy R."/>
            <person name="Gladieux P."/>
            <person name="Thoren M.H."/>
            <person name="Johannesson H."/>
        </authorList>
    </citation>
    <scope>NUCLEOTIDE SEQUENCE</scope>
    <source>
        <strain evidence="7">CBS 757.83</strain>
    </source>
</reference>
<feature type="domain" description="Homeobox" evidence="6">
    <location>
        <begin position="223"/>
        <end position="286"/>
    </location>
</feature>
<name>A0AAN6QC92_9PEZI</name>
<proteinExistence type="predicted"/>
<feature type="compositionally biased region" description="Gly residues" evidence="5">
    <location>
        <begin position="366"/>
        <end position="389"/>
    </location>
</feature>
<feature type="region of interest" description="Disordered" evidence="5">
    <location>
        <begin position="351"/>
        <end position="389"/>
    </location>
</feature>
<dbReference type="Pfam" id="PF05920">
    <property type="entry name" value="Homeobox_KN"/>
    <property type="match status" value="1"/>
</dbReference>
<dbReference type="SMART" id="SM00389">
    <property type="entry name" value="HOX"/>
    <property type="match status" value="1"/>
</dbReference>
<evidence type="ECO:0000259" key="6">
    <source>
        <dbReference type="PROSITE" id="PS50071"/>
    </source>
</evidence>
<dbReference type="InterPro" id="IPR009057">
    <property type="entry name" value="Homeodomain-like_sf"/>
</dbReference>
<feature type="region of interest" description="Disordered" evidence="5">
    <location>
        <begin position="1"/>
        <end position="23"/>
    </location>
</feature>
<feature type="region of interest" description="Disordered" evidence="5">
    <location>
        <begin position="40"/>
        <end position="71"/>
    </location>
</feature>
<evidence type="ECO:0000313" key="7">
    <source>
        <dbReference type="EMBL" id="KAK4106144.1"/>
    </source>
</evidence>
<dbReference type="GO" id="GO:0003677">
    <property type="term" value="F:DNA binding"/>
    <property type="evidence" value="ECO:0007669"/>
    <property type="project" value="UniProtKB-UniRule"/>
</dbReference>
<dbReference type="InterPro" id="IPR008422">
    <property type="entry name" value="KN_HD"/>
</dbReference>
<evidence type="ECO:0000256" key="5">
    <source>
        <dbReference type="SAM" id="MobiDB-lite"/>
    </source>
</evidence>
<sequence length="389" mass="42118">MAGFHNTYRDGYRRGSGQPNGERCCLPGIREMVPEIDEVLPRPPWTAPARTPSAWATSPGPPHSSAAAATPPYQYTHSLAHQQPFAGSSADEERGRAMAWQPEPGHSVPRRLPTTLSPGGPPSAVPPLAGSWAPDHDEADPYSSSHQRRYSQGSHGYGGPREPGHVSYHHGTYRPPVSAHIHGHAFASAGGAYGPADGQHGGMSDGDQRSVKRGGAAMSDGEPEERRKRRNFSADTTEALKKWVETRIDNPHFDPKEVAETAKKTGKTRKQIEDWLINYRRRGWHKRKFEIYAARLRDAQAEYRDALHRARDVAAMAAGGRGGDEQARLAAEAHVALVDARVQAAALREQKARREWQEHESKKGSHGLGLGLEVGGGGGGGREGGNGGK</sequence>
<comment type="subcellular location">
    <subcellularLocation>
        <location evidence="4">Nucleus</location>
    </subcellularLocation>
</comment>
<dbReference type="GO" id="GO:0006355">
    <property type="term" value="P:regulation of DNA-templated transcription"/>
    <property type="evidence" value="ECO:0007669"/>
    <property type="project" value="InterPro"/>
</dbReference>
<dbReference type="CDD" id="cd00086">
    <property type="entry name" value="homeodomain"/>
    <property type="match status" value="1"/>
</dbReference>
<feature type="compositionally biased region" description="Low complexity" evidence="5">
    <location>
        <begin position="47"/>
        <end position="71"/>
    </location>
</feature>
<keyword evidence="3 4" id="KW-0539">Nucleus</keyword>
<feature type="compositionally biased region" description="Polar residues" evidence="5">
    <location>
        <begin position="142"/>
        <end position="154"/>
    </location>
</feature>
<keyword evidence="1 4" id="KW-0238">DNA-binding</keyword>
<dbReference type="PANTHER" id="PTHR11850">
    <property type="entry name" value="HOMEOBOX PROTEIN TRANSCRIPTION FACTORS"/>
    <property type="match status" value="1"/>
</dbReference>
<feature type="DNA-binding region" description="Homeobox" evidence="4">
    <location>
        <begin position="225"/>
        <end position="287"/>
    </location>
</feature>
<evidence type="ECO:0000256" key="2">
    <source>
        <dbReference type="ARBA" id="ARBA00023155"/>
    </source>
</evidence>
<accession>A0AAN6QC92</accession>
<evidence type="ECO:0000256" key="4">
    <source>
        <dbReference type="PROSITE-ProRule" id="PRU00108"/>
    </source>
</evidence>
<gene>
    <name evidence="7" type="ORF">N658DRAFT_502656</name>
</gene>
<feature type="region of interest" description="Disordered" evidence="5">
    <location>
        <begin position="83"/>
        <end position="177"/>
    </location>
</feature>
<feature type="region of interest" description="Disordered" evidence="5">
    <location>
        <begin position="190"/>
        <end position="234"/>
    </location>
</feature>
<protein>
    <recommendedName>
        <fullName evidence="6">Homeobox domain-containing protein</fullName>
    </recommendedName>
</protein>
<evidence type="ECO:0000256" key="3">
    <source>
        <dbReference type="ARBA" id="ARBA00023242"/>
    </source>
</evidence>
<dbReference type="SUPFAM" id="SSF46689">
    <property type="entry name" value="Homeodomain-like"/>
    <property type="match status" value="1"/>
</dbReference>
<feature type="compositionally biased region" description="Basic and acidic residues" evidence="5">
    <location>
        <begin position="351"/>
        <end position="363"/>
    </location>
</feature>
<dbReference type="GO" id="GO:0005634">
    <property type="term" value="C:nucleus"/>
    <property type="evidence" value="ECO:0007669"/>
    <property type="project" value="UniProtKB-SubCell"/>
</dbReference>
<comment type="caution">
    <text evidence="7">The sequence shown here is derived from an EMBL/GenBank/DDBJ whole genome shotgun (WGS) entry which is preliminary data.</text>
</comment>
<keyword evidence="8" id="KW-1185">Reference proteome</keyword>
<dbReference type="PROSITE" id="PS50071">
    <property type="entry name" value="HOMEOBOX_2"/>
    <property type="match status" value="1"/>
</dbReference>
<dbReference type="InterPro" id="IPR050224">
    <property type="entry name" value="TALE_homeobox"/>
</dbReference>
<dbReference type="Proteomes" id="UP001305647">
    <property type="component" value="Unassembled WGS sequence"/>
</dbReference>
<keyword evidence="2 4" id="KW-0371">Homeobox</keyword>
<reference evidence="7" key="1">
    <citation type="journal article" date="2023" name="Mol. Phylogenet. Evol.">
        <title>Genome-scale phylogeny and comparative genomics of the fungal order Sordariales.</title>
        <authorList>
            <person name="Hensen N."/>
            <person name="Bonometti L."/>
            <person name="Westerberg I."/>
            <person name="Brannstrom I.O."/>
            <person name="Guillou S."/>
            <person name="Cros-Aarteil S."/>
            <person name="Calhoun S."/>
            <person name="Haridas S."/>
            <person name="Kuo A."/>
            <person name="Mondo S."/>
            <person name="Pangilinan J."/>
            <person name="Riley R."/>
            <person name="LaButti K."/>
            <person name="Andreopoulos B."/>
            <person name="Lipzen A."/>
            <person name="Chen C."/>
            <person name="Yan M."/>
            <person name="Daum C."/>
            <person name="Ng V."/>
            <person name="Clum A."/>
            <person name="Steindorff A."/>
            <person name="Ohm R.A."/>
            <person name="Martin F."/>
            <person name="Silar P."/>
            <person name="Natvig D.O."/>
            <person name="Lalanne C."/>
            <person name="Gautier V."/>
            <person name="Ament-Velasquez S.L."/>
            <person name="Kruys A."/>
            <person name="Hutchinson M.I."/>
            <person name="Powell A.J."/>
            <person name="Barry K."/>
            <person name="Miller A.N."/>
            <person name="Grigoriev I.V."/>
            <person name="Debuchy R."/>
            <person name="Gladieux P."/>
            <person name="Hiltunen Thoren M."/>
            <person name="Johannesson H."/>
        </authorList>
    </citation>
    <scope>NUCLEOTIDE SEQUENCE</scope>
    <source>
        <strain evidence="7">CBS 757.83</strain>
    </source>
</reference>
<evidence type="ECO:0000256" key="1">
    <source>
        <dbReference type="ARBA" id="ARBA00023125"/>
    </source>
</evidence>
<evidence type="ECO:0000313" key="8">
    <source>
        <dbReference type="Proteomes" id="UP001305647"/>
    </source>
</evidence>
<dbReference type="EMBL" id="MU863624">
    <property type="protein sequence ID" value="KAK4106144.1"/>
    <property type="molecule type" value="Genomic_DNA"/>
</dbReference>
<dbReference type="Gene3D" id="1.10.10.60">
    <property type="entry name" value="Homeodomain-like"/>
    <property type="match status" value="1"/>
</dbReference>